<dbReference type="RefSeq" id="WP_095717686.1">
    <property type="nucleotide sequence ID" value="NZ_NTGA01000012.1"/>
</dbReference>
<dbReference type="Pfam" id="PF13531">
    <property type="entry name" value="SBP_bac_11"/>
    <property type="match status" value="1"/>
</dbReference>
<dbReference type="Proteomes" id="UP000218810">
    <property type="component" value="Unassembled WGS sequence"/>
</dbReference>
<name>A0A2A2WRF8_9ACTN</name>
<evidence type="ECO:0000256" key="1">
    <source>
        <dbReference type="SAM" id="SignalP"/>
    </source>
</evidence>
<comment type="caution">
    <text evidence="2">The sequence shown here is derived from an EMBL/GenBank/DDBJ whole genome shotgun (WGS) entry which is preliminary data.</text>
</comment>
<dbReference type="OrthoDB" id="9785015at2"/>
<dbReference type="PROSITE" id="PS51257">
    <property type="entry name" value="PROKAR_LIPOPROTEIN"/>
    <property type="match status" value="1"/>
</dbReference>
<organism evidence="2 3">
    <name type="scientific">Dietzia natronolimnaea</name>
    <dbReference type="NCBI Taxonomy" id="161920"/>
    <lineage>
        <taxon>Bacteria</taxon>
        <taxon>Bacillati</taxon>
        <taxon>Actinomycetota</taxon>
        <taxon>Actinomycetes</taxon>
        <taxon>Mycobacteriales</taxon>
        <taxon>Dietziaceae</taxon>
        <taxon>Dietzia</taxon>
    </lineage>
</organism>
<reference evidence="3" key="1">
    <citation type="submission" date="2017-09" db="EMBL/GenBank/DDBJ databases">
        <authorList>
            <person name="Zhang Y."/>
            <person name="Huang X."/>
            <person name="Liu J."/>
            <person name="Lu L."/>
            <person name="Peng K."/>
        </authorList>
    </citation>
    <scope>NUCLEOTIDE SEQUENCE [LARGE SCALE GENOMIC DNA]</scope>
    <source>
        <strain evidence="3">S-XJ-1</strain>
    </source>
</reference>
<dbReference type="Gene3D" id="3.40.190.10">
    <property type="entry name" value="Periplasmic binding protein-like II"/>
    <property type="match status" value="2"/>
</dbReference>
<protein>
    <submittedName>
        <fullName evidence="2">Molybdenum ABC transporter substrate-binding protein</fullName>
    </submittedName>
</protein>
<dbReference type="AlphaFoldDB" id="A0A2A2WRF8"/>
<evidence type="ECO:0000313" key="2">
    <source>
        <dbReference type="EMBL" id="PAY23780.1"/>
    </source>
</evidence>
<accession>A0A2A2WRF8</accession>
<gene>
    <name evidence="2" type="ORF">CEY15_05925</name>
</gene>
<dbReference type="GO" id="GO:0030973">
    <property type="term" value="F:molybdate ion binding"/>
    <property type="evidence" value="ECO:0007669"/>
    <property type="project" value="TreeGrafter"/>
</dbReference>
<proteinExistence type="predicted"/>
<dbReference type="GO" id="GO:0015689">
    <property type="term" value="P:molybdate ion transport"/>
    <property type="evidence" value="ECO:0007669"/>
    <property type="project" value="TreeGrafter"/>
</dbReference>
<dbReference type="SUPFAM" id="SSF53850">
    <property type="entry name" value="Periplasmic binding protein-like II"/>
    <property type="match status" value="1"/>
</dbReference>
<keyword evidence="1" id="KW-0732">Signal</keyword>
<keyword evidence="3" id="KW-1185">Reference proteome</keyword>
<dbReference type="InterPro" id="IPR050682">
    <property type="entry name" value="ModA/WtpA"/>
</dbReference>
<dbReference type="PANTHER" id="PTHR30632:SF0">
    <property type="entry name" value="SULFATE-BINDING PROTEIN"/>
    <property type="match status" value="1"/>
</dbReference>
<dbReference type="EMBL" id="NTGA01000012">
    <property type="protein sequence ID" value="PAY23780.1"/>
    <property type="molecule type" value="Genomic_DNA"/>
</dbReference>
<dbReference type="PANTHER" id="PTHR30632">
    <property type="entry name" value="MOLYBDATE-BINDING PERIPLASMIC PROTEIN"/>
    <property type="match status" value="1"/>
</dbReference>
<evidence type="ECO:0000313" key="3">
    <source>
        <dbReference type="Proteomes" id="UP000218810"/>
    </source>
</evidence>
<feature type="chain" id="PRO_5012268703" evidence="1">
    <location>
        <begin position="22"/>
        <end position="268"/>
    </location>
</feature>
<feature type="signal peptide" evidence="1">
    <location>
        <begin position="1"/>
        <end position="21"/>
    </location>
</feature>
<sequence length="268" mass="28105">MRRRSGIVLGVALMCSGVACATEEPEATTVVSLGVAATPTLSEAFVDLIRIFEDENPGVRVDLELGWSDEIARSLPERTDLNVFASASEEAMELAVDGGAAVGPQVFARNHVVVAVPSGNPAGVRGMSDLARPDLRIGLCEVDTPCGKATDNLLAAWMVEPVDAIREPGGSRALTARLADGGVDVGIVYRTDVAGSNGWVSPVEVDGRERDLMRSAGTTRYILARVPGGESGPGGEAERVAADRFRELVTSDRGRRALEGAGLEPLPE</sequence>